<feature type="region of interest" description="Disordered" evidence="1">
    <location>
        <begin position="219"/>
        <end position="240"/>
    </location>
</feature>
<feature type="compositionally biased region" description="Low complexity" evidence="1">
    <location>
        <begin position="219"/>
        <end position="231"/>
    </location>
</feature>
<accession>A0A8X6WJE6</accession>
<proteinExistence type="predicted"/>
<gene>
    <name evidence="2" type="ORF">TNCV_4845951</name>
</gene>
<feature type="compositionally biased region" description="Basic and acidic residues" evidence="1">
    <location>
        <begin position="158"/>
        <end position="167"/>
    </location>
</feature>
<comment type="caution">
    <text evidence="2">The sequence shown here is derived from an EMBL/GenBank/DDBJ whole genome shotgun (WGS) entry which is preliminary data.</text>
</comment>
<organism evidence="2 3">
    <name type="scientific">Trichonephila clavipes</name>
    <name type="common">Golden silk orbweaver</name>
    <name type="synonym">Nephila clavipes</name>
    <dbReference type="NCBI Taxonomy" id="2585209"/>
    <lineage>
        <taxon>Eukaryota</taxon>
        <taxon>Metazoa</taxon>
        <taxon>Ecdysozoa</taxon>
        <taxon>Arthropoda</taxon>
        <taxon>Chelicerata</taxon>
        <taxon>Arachnida</taxon>
        <taxon>Araneae</taxon>
        <taxon>Araneomorphae</taxon>
        <taxon>Entelegynae</taxon>
        <taxon>Araneoidea</taxon>
        <taxon>Nephilidae</taxon>
        <taxon>Trichonephila</taxon>
    </lineage>
</organism>
<dbReference type="Proteomes" id="UP000887159">
    <property type="component" value="Unassembled WGS sequence"/>
</dbReference>
<sequence length="275" mass="30636">MYVRPAGIVVNDADCCVESPGSNVVEDIAVCKCIVPVRYWDYLIIRRAESFSKGLQDTASCLDNMSPQEMVNYTSVCFDQYLRKAANHDLYKCSDGPEECGRPKGVTCLPTHLVNDFYIPILSFGKKCGDFPDLHELHMEDWSETASTSNDDSGTQEYHTDNKDIAHPRYTTYSSPIDKSSLSTISSFENIDSETSTLNSGSFINDDIIIPYYPNCDTSDSSDISHLSKSSSDNKKRDNDMDYSSTLDYAENSATSEIFSSLHLIIVVTGLIFSM</sequence>
<feature type="region of interest" description="Disordered" evidence="1">
    <location>
        <begin position="145"/>
        <end position="170"/>
    </location>
</feature>
<dbReference type="AlphaFoldDB" id="A0A8X6WJE6"/>
<keyword evidence="3" id="KW-1185">Reference proteome</keyword>
<name>A0A8X6WJE6_TRICX</name>
<reference evidence="2" key="1">
    <citation type="submission" date="2020-08" db="EMBL/GenBank/DDBJ databases">
        <title>Multicomponent nature underlies the extraordinary mechanical properties of spider dragline silk.</title>
        <authorList>
            <person name="Kono N."/>
            <person name="Nakamura H."/>
            <person name="Mori M."/>
            <person name="Yoshida Y."/>
            <person name="Ohtoshi R."/>
            <person name="Malay A.D."/>
            <person name="Moran D.A.P."/>
            <person name="Tomita M."/>
            <person name="Numata K."/>
            <person name="Arakawa K."/>
        </authorList>
    </citation>
    <scope>NUCLEOTIDE SEQUENCE</scope>
</reference>
<evidence type="ECO:0000256" key="1">
    <source>
        <dbReference type="SAM" id="MobiDB-lite"/>
    </source>
</evidence>
<feature type="compositionally biased region" description="Polar residues" evidence="1">
    <location>
        <begin position="145"/>
        <end position="157"/>
    </location>
</feature>
<evidence type="ECO:0000313" key="3">
    <source>
        <dbReference type="Proteomes" id="UP000887159"/>
    </source>
</evidence>
<dbReference type="EMBL" id="BMAU01021435">
    <property type="protein sequence ID" value="GFY36223.1"/>
    <property type="molecule type" value="Genomic_DNA"/>
</dbReference>
<evidence type="ECO:0000313" key="2">
    <source>
        <dbReference type="EMBL" id="GFY36223.1"/>
    </source>
</evidence>
<protein>
    <submittedName>
        <fullName evidence="2">Uncharacterized protein</fullName>
    </submittedName>
</protein>